<evidence type="ECO:0000256" key="3">
    <source>
        <dbReference type="ARBA" id="ARBA00022614"/>
    </source>
</evidence>
<sequence>MLGPAALASAALLLFAALAEFAWAQSPGAAAPAGQPTPSNRELLLSFKAGITNWPEAAAARGLVGWCDNGIACANACSWSGVQCDLDGTGQVTELHLACAGACTMPLQGQLGGGLNLLPQLQVLDLSGNNFSGPLPEYWGEPGSFPELSQLNLNNNSLSGPIIPDSWSVGPAFNLLLDLQLARNRFTGPFPEAWAATNTSFKWLMSMSWADNQLSGPLPLVVNGIITMSYVGLQNNRFTGPLPPDWGTQVFLVDGTVNSTQALEKLYLHGNQLTGSLPPQWGDPGAFTVLSQLTLNDNPLKASPPVEWGASPGSLPALRSLNLTNCSLAGSLPAWSAGLQSLESLYLAYNNLTGDVPASWLQLPSLKLVQVQPGNAELCTGSVPPSAQFDLCPSGYVVCSADSLVPDGPQCSSSSSSGGSSFPVAAVAVPVAVVGAAALVAAAIFVVRRRRRAAVASAAAASKADAIRFATAQELQQDLEQGISFAGEALVKCNPSPPSSAPPVFNSLPSSMGSKHDLNLSGGSAARLPQQASGSSASTALAPQNSLLDTLADWHIDSKDIQIMKRPDGSLWRLGAGGFGTVFKALLHGVQPVAVKVLGGSAAPGSKDMSDAEWEHEIAVLRACRHTHVIQFQGVCFQEGRMLLITEYLEGGNLTHNLRAGKVTWWRRGKKIALDVARALVYLHSKRIIHLDLKSANVLLTRDGTAKLGDVGLSKIMAGDYVSGVVGTLAWSAPELLLGEHCTTKADVFSMGILLWEICCNEVPVRGQLREPQ</sequence>
<keyword evidence="3" id="KW-0433">Leucine-rich repeat</keyword>
<dbReference type="InterPro" id="IPR008271">
    <property type="entry name" value="Ser/Thr_kinase_AS"/>
</dbReference>
<evidence type="ECO:0000313" key="14">
    <source>
        <dbReference type="EMBL" id="KAI7843216.1"/>
    </source>
</evidence>
<dbReference type="SUPFAM" id="SSF56112">
    <property type="entry name" value="Protein kinase-like (PK-like)"/>
    <property type="match status" value="1"/>
</dbReference>
<dbReference type="InterPro" id="IPR001611">
    <property type="entry name" value="Leu-rich_rpt"/>
</dbReference>
<dbReference type="PROSITE" id="PS00107">
    <property type="entry name" value="PROTEIN_KINASE_ATP"/>
    <property type="match status" value="1"/>
</dbReference>
<dbReference type="PANTHER" id="PTHR48056:SF81">
    <property type="entry name" value="RECEPTOR PROTEIN-TYROSINE KINASE CEPR1"/>
    <property type="match status" value="1"/>
</dbReference>
<dbReference type="Pfam" id="PF13855">
    <property type="entry name" value="LRR_8"/>
    <property type="match status" value="1"/>
</dbReference>
<feature type="domain" description="Protein kinase" evidence="13">
    <location>
        <begin position="568"/>
        <end position="773"/>
    </location>
</feature>
<dbReference type="Pfam" id="PF00560">
    <property type="entry name" value="LRR_1"/>
    <property type="match status" value="2"/>
</dbReference>
<dbReference type="InterPro" id="IPR011009">
    <property type="entry name" value="Kinase-like_dom_sf"/>
</dbReference>
<evidence type="ECO:0000313" key="15">
    <source>
        <dbReference type="Proteomes" id="UP001205105"/>
    </source>
</evidence>
<organism evidence="14 15">
    <name type="scientific">Chlorella ohadii</name>
    <dbReference type="NCBI Taxonomy" id="2649997"/>
    <lineage>
        <taxon>Eukaryota</taxon>
        <taxon>Viridiplantae</taxon>
        <taxon>Chlorophyta</taxon>
        <taxon>core chlorophytes</taxon>
        <taxon>Trebouxiophyceae</taxon>
        <taxon>Chlorellales</taxon>
        <taxon>Chlorellaceae</taxon>
        <taxon>Chlorella clade</taxon>
        <taxon>Chlorella</taxon>
    </lineage>
</organism>
<keyword evidence="4" id="KW-0808">Transferase</keyword>
<evidence type="ECO:0000256" key="4">
    <source>
        <dbReference type="ARBA" id="ARBA00022679"/>
    </source>
</evidence>
<dbReference type="Pfam" id="PF00069">
    <property type="entry name" value="Pkinase"/>
    <property type="match status" value="1"/>
</dbReference>
<dbReference type="Gene3D" id="3.80.10.10">
    <property type="entry name" value="Ribonuclease Inhibitor"/>
    <property type="match status" value="3"/>
</dbReference>
<dbReference type="InterPro" id="IPR003591">
    <property type="entry name" value="Leu-rich_rpt_typical-subtyp"/>
</dbReference>
<dbReference type="PANTHER" id="PTHR48056">
    <property type="entry name" value="LRR RECEPTOR-LIKE SERINE/THREONINE-PROTEIN KINASE-RELATED"/>
    <property type="match status" value="1"/>
</dbReference>
<dbReference type="GO" id="GO:0005930">
    <property type="term" value="C:axoneme"/>
    <property type="evidence" value="ECO:0007669"/>
    <property type="project" value="UniProtKB-SubCell"/>
</dbReference>
<gene>
    <name evidence="14" type="ORF">COHA_003196</name>
</gene>
<evidence type="ECO:0000256" key="10">
    <source>
        <dbReference type="SAM" id="MobiDB-lite"/>
    </source>
</evidence>
<feature type="binding site" evidence="9">
    <location>
        <position position="596"/>
    </location>
    <ligand>
        <name>ATP</name>
        <dbReference type="ChEBI" id="CHEBI:30616"/>
    </ligand>
</feature>
<evidence type="ECO:0000256" key="2">
    <source>
        <dbReference type="ARBA" id="ARBA00022527"/>
    </source>
</evidence>
<dbReference type="InterPro" id="IPR050647">
    <property type="entry name" value="Plant_LRR-RLKs"/>
</dbReference>
<feature type="compositionally biased region" description="Polar residues" evidence="10">
    <location>
        <begin position="530"/>
        <end position="539"/>
    </location>
</feature>
<dbReference type="SMART" id="SM00369">
    <property type="entry name" value="LRR_TYP"/>
    <property type="match status" value="6"/>
</dbReference>
<keyword evidence="11" id="KW-0472">Membrane</keyword>
<dbReference type="GO" id="GO:0004674">
    <property type="term" value="F:protein serine/threonine kinase activity"/>
    <property type="evidence" value="ECO:0007669"/>
    <property type="project" value="UniProtKB-KW"/>
</dbReference>
<dbReference type="InterPro" id="IPR017441">
    <property type="entry name" value="Protein_kinase_ATP_BS"/>
</dbReference>
<keyword evidence="7" id="KW-0418">Kinase</keyword>
<feature type="chain" id="PRO_5041903891" description="Protein kinase domain-containing protein" evidence="12">
    <location>
        <begin position="25"/>
        <end position="773"/>
    </location>
</feature>
<comment type="subcellular location">
    <subcellularLocation>
        <location evidence="1">Cytoplasm</location>
        <location evidence="1">Cytoskeleton</location>
        <location evidence="1">Cilium axoneme</location>
    </subcellularLocation>
</comment>
<reference evidence="14" key="1">
    <citation type="submission" date="2020-11" db="EMBL/GenBank/DDBJ databases">
        <title>Chlorella ohadii genome sequencing and assembly.</title>
        <authorList>
            <person name="Murik O."/>
            <person name="Treves H."/>
            <person name="Kedem I."/>
            <person name="Shotland Y."/>
            <person name="Kaplan A."/>
        </authorList>
    </citation>
    <scope>NUCLEOTIDE SEQUENCE</scope>
    <source>
        <strain evidence="14">1</strain>
    </source>
</reference>
<keyword evidence="12" id="KW-0732">Signal</keyword>
<dbReference type="InterPro" id="IPR032675">
    <property type="entry name" value="LRR_dom_sf"/>
</dbReference>
<evidence type="ECO:0000256" key="6">
    <source>
        <dbReference type="ARBA" id="ARBA00022741"/>
    </source>
</evidence>
<feature type="signal peptide" evidence="12">
    <location>
        <begin position="1"/>
        <end position="24"/>
    </location>
</feature>
<dbReference type="SUPFAM" id="SSF52058">
    <property type="entry name" value="L domain-like"/>
    <property type="match status" value="1"/>
</dbReference>
<proteinExistence type="predicted"/>
<dbReference type="AlphaFoldDB" id="A0AAD5H459"/>
<dbReference type="Gene3D" id="1.10.510.10">
    <property type="entry name" value="Transferase(Phosphotransferase) domain 1"/>
    <property type="match status" value="1"/>
</dbReference>
<dbReference type="InterPro" id="IPR000719">
    <property type="entry name" value="Prot_kinase_dom"/>
</dbReference>
<feature type="region of interest" description="Disordered" evidence="10">
    <location>
        <begin position="519"/>
        <end position="539"/>
    </location>
</feature>
<name>A0AAD5H459_9CHLO</name>
<dbReference type="EMBL" id="JADXDR010000042">
    <property type="protein sequence ID" value="KAI7843216.1"/>
    <property type="molecule type" value="Genomic_DNA"/>
</dbReference>
<protein>
    <recommendedName>
        <fullName evidence="13">Protein kinase domain-containing protein</fullName>
    </recommendedName>
</protein>
<dbReference type="GO" id="GO:0005524">
    <property type="term" value="F:ATP binding"/>
    <property type="evidence" value="ECO:0007669"/>
    <property type="project" value="UniProtKB-UniRule"/>
</dbReference>
<keyword evidence="11" id="KW-0812">Transmembrane</keyword>
<keyword evidence="2" id="KW-0723">Serine/threonine-protein kinase</keyword>
<evidence type="ECO:0000256" key="12">
    <source>
        <dbReference type="SAM" id="SignalP"/>
    </source>
</evidence>
<evidence type="ECO:0000256" key="1">
    <source>
        <dbReference type="ARBA" id="ARBA00004430"/>
    </source>
</evidence>
<keyword evidence="5" id="KW-0677">Repeat</keyword>
<accession>A0AAD5H459</accession>
<keyword evidence="11" id="KW-1133">Transmembrane helix</keyword>
<feature type="transmembrane region" description="Helical" evidence="11">
    <location>
        <begin position="422"/>
        <end position="447"/>
    </location>
</feature>
<dbReference type="PROSITE" id="PS50011">
    <property type="entry name" value="PROTEIN_KINASE_DOM"/>
    <property type="match status" value="1"/>
</dbReference>
<dbReference type="InterPro" id="IPR001245">
    <property type="entry name" value="Ser-Thr/Tyr_kinase_cat_dom"/>
</dbReference>
<dbReference type="Proteomes" id="UP001205105">
    <property type="component" value="Unassembled WGS sequence"/>
</dbReference>
<dbReference type="PROSITE" id="PS00108">
    <property type="entry name" value="PROTEIN_KINASE_ST"/>
    <property type="match status" value="1"/>
</dbReference>
<keyword evidence="15" id="KW-1185">Reference proteome</keyword>
<comment type="caution">
    <text evidence="14">The sequence shown here is derived from an EMBL/GenBank/DDBJ whole genome shotgun (WGS) entry which is preliminary data.</text>
</comment>
<evidence type="ECO:0000256" key="7">
    <source>
        <dbReference type="ARBA" id="ARBA00022777"/>
    </source>
</evidence>
<evidence type="ECO:0000256" key="5">
    <source>
        <dbReference type="ARBA" id="ARBA00022737"/>
    </source>
</evidence>
<dbReference type="SMART" id="SM00220">
    <property type="entry name" value="S_TKc"/>
    <property type="match status" value="1"/>
</dbReference>
<evidence type="ECO:0000256" key="8">
    <source>
        <dbReference type="ARBA" id="ARBA00022840"/>
    </source>
</evidence>
<evidence type="ECO:0000256" key="11">
    <source>
        <dbReference type="SAM" id="Phobius"/>
    </source>
</evidence>
<keyword evidence="6 9" id="KW-0547">Nucleotide-binding</keyword>
<evidence type="ECO:0000259" key="13">
    <source>
        <dbReference type="PROSITE" id="PS50011"/>
    </source>
</evidence>
<keyword evidence="8 9" id="KW-0067">ATP-binding</keyword>
<evidence type="ECO:0000256" key="9">
    <source>
        <dbReference type="PROSITE-ProRule" id="PRU10141"/>
    </source>
</evidence>
<dbReference type="PRINTS" id="PR00109">
    <property type="entry name" value="TYRKINASE"/>
</dbReference>